<dbReference type="OrthoDB" id="402301at2"/>
<organism evidence="1 2">
    <name type="scientific">Mycoplasma haemocanis (strain Illinois)</name>
    <dbReference type="NCBI Taxonomy" id="1111676"/>
    <lineage>
        <taxon>Bacteria</taxon>
        <taxon>Bacillati</taxon>
        <taxon>Mycoplasmatota</taxon>
        <taxon>Mollicutes</taxon>
        <taxon>Mycoplasmataceae</taxon>
        <taxon>Mycoplasma</taxon>
    </lineage>
</organism>
<gene>
    <name evidence="1" type="ordered locus">MHC_04180</name>
</gene>
<dbReference type="EMBL" id="CP003199">
    <property type="protein sequence ID" value="AEW45692.1"/>
    <property type="molecule type" value="Genomic_DNA"/>
</dbReference>
<proteinExistence type="predicted"/>
<evidence type="ECO:0000313" key="2">
    <source>
        <dbReference type="Proteomes" id="UP000009135"/>
    </source>
</evidence>
<accession>H6N7S0</accession>
<evidence type="ECO:0000313" key="1">
    <source>
        <dbReference type="EMBL" id="AEW45692.1"/>
    </source>
</evidence>
<dbReference type="HOGENOM" id="CLU_111546_1_0_14"/>
<reference evidence="1 2" key="1">
    <citation type="journal article" date="2012" name="J. Bacteriol.">
        <title>Complete genome sequence of Mycoplasma haemocanis strain Illinois.</title>
        <authorList>
            <person name="do Nascimento N.C."/>
            <person name="Guimaraes A.M."/>
            <person name="Santos A.P."/>
            <person name="Sanmiguel P.J."/>
            <person name="Messick J.B."/>
        </authorList>
    </citation>
    <scope>NUCLEOTIDE SEQUENCE [LARGE SCALE GENOMIC DNA]</scope>
    <source>
        <strain evidence="1 2">Illinois</strain>
    </source>
</reference>
<dbReference type="Proteomes" id="UP000009135">
    <property type="component" value="Chromosome"/>
</dbReference>
<dbReference type="KEGG" id="mhe:MHC_04180"/>
<keyword evidence="2" id="KW-1185">Reference proteome</keyword>
<sequence>MSIGITKAIAGVSVLAGTGAVLSENINLGSSSVLLSSAKEDSSISKTSSSKQITPLQGKCRIWEVTLGNGSYRVTRIVQEITNRDELVNDADPGNERFRAEIRDACAGKKDTRVKVDDYIYIYISRLGGRWAYSSVVQHYNWHADNQVAK</sequence>
<dbReference type="AlphaFoldDB" id="H6N7S0"/>
<name>H6N7S0_MYCHN</name>
<protein>
    <submittedName>
        <fullName evidence="1">Uncharacterized protein</fullName>
    </submittedName>
</protein>